<geneLocation type="plasmid" evidence="2 3">
    <name>pBac41</name>
</geneLocation>
<accession>A0A7S8CBV9</accession>
<dbReference type="AlphaFoldDB" id="A0A7S8CBV9"/>
<organism evidence="1 3">
    <name type="scientific">Mangrovibacillus cuniculi</name>
    <dbReference type="NCBI Taxonomy" id="2593652"/>
    <lineage>
        <taxon>Bacteria</taxon>
        <taxon>Bacillati</taxon>
        <taxon>Bacillota</taxon>
        <taxon>Bacilli</taxon>
        <taxon>Bacillales</taxon>
        <taxon>Bacillaceae</taxon>
        <taxon>Mangrovibacillus</taxon>
    </lineage>
</organism>
<reference evidence="1 3" key="1">
    <citation type="submission" date="2019-07" db="EMBL/GenBank/DDBJ databases">
        <title>Genome sequence of 2 isolates from Red Sea Mangroves.</title>
        <authorList>
            <person name="Sefrji F."/>
            <person name="Michoud G."/>
            <person name="Merlino G."/>
            <person name="Daffonchio D."/>
        </authorList>
    </citation>
    <scope>NUCLEOTIDE SEQUENCE [LARGE SCALE GENOMIC DNA]</scope>
    <source>
        <strain evidence="1 3">R1DC41</strain>
        <plasmid evidence="2 3">pBac41</plasmid>
    </source>
</reference>
<dbReference type="Proteomes" id="UP000593626">
    <property type="component" value="Plasmid pBac41"/>
</dbReference>
<keyword evidence="3" id="KW-1185">Reference proteome</keyword>
<protein>
    <recommendedName>
        <fullName evidence="4">Phage regulatory protein</fullName>
    </recommendedName>
</protein>
<name>A0A7S8CBV9_9BACI</name>
<dbReference type="EMBL" id="CP049742">
    <property type="protein sequence ID" value="QPC47140.1"/>
    <property type="molecule type" value="Genomic_DNA"/>
</dbReference>
<evidence type="ECO:0000313" key="1">
    <source>
        <dbReference type="EMBL" id="QPC47140.1"/>
    </source>
</evidence>
<proteinExistence type="predicted"/>
<evidence type="ECO:0000313" key="3">
    <source>
        <dbReference type="Proteomes" id="UP000593626"/>
    </source>
</evidence>
<evidence type="ECO:0000313" key="2">
    <source>
        <dbReference type="EMBL" id="QPC48509.1"/>
    </source>
</evidence>
<dbReference type="KEGG" id="mcui:G8O30_09255"/>
<dbReference type="Proteomes" id="UP000593626">
    <property type="component" value="Chromosome"/>
</dbReference>
<dbReference type="Pfam" id="PF09669">
    <property type="entry name" value="Phage_pRha"/>
    <property type="match status" value="1"/>
</dbReference>
<dbReference type="NCBIfam" id="TIGR02681">
    <property type="entry name" value="phage_pRha"/>
    <property type="match status" value="1"/>
</dbReference>
<keyword evidence="2" id="KW-0614">Plasmid</keyword>
<gene>
    <name evidence="1" type="ORF">G8O30_09255</name>
    <name evidence="2" type="ORF">G8O30_16010</name>
</gene>
<dbReference type="InterPro" id="IPR014054">
    <property type="entry name" value="Phage_regulatory_Rha"/>
</dbReference>
<dbReference type="KEGG" id="mcui:G8O30_16010"/>
<sequence length="61" mass="6981">MRKNLVFVQSDKVVTDSLMVAEVFGKEHARVMRDIRELGCSKEFRVGNFAESSYVNQQNDA</sequence>
<dbReference type="EMBL" id="CP049743">
    <property type="protein sequence ID" value="QPC48509.1"/>
    <property type="molecule type" value="Genomic_DNA"/>
</dbReference>
<evidence type="ECO:0008006" key="4">
    <source>
        <dbReference type="Google" id="ProtNLM"/>
    </source>
</evidence>